<dbReference type="EnsemblPlants" id="PNT76865">
    <property type="protein sequence ID" value="PNT76865"/>
    <property type="gene ID" value="BRADI_1g54931v3"/>
</dbReference>
<organism evidence="2">
    <name type="scientific">Brachypodium distachyon</name>
    <name type="common">Purple false brome</name>
    <name type="synonym">Trachynia distachya</name>
    <dbReference type="NCBI Taxonomy" id="15368"/>
    <lineage>
        <taxon>Eukaryota</taxon>
        <taxon>Viridiplantae</taxon>
        <taxon>Streptophyta</taxon>
        <taxon>Embryophyta</taxon>
        <taxon>Tracheophyta</taxon>
        <taxon>Spermatophyta</taxon>
        <taxon>Magnoliopsida</taxon>
        <taxon>Liliopsida</taxon>
        <taxon>Poales</taxon>
        <taxon>Poaceae</taxon>
        <taxon>BOP clade</taxon>
        <taxon>Pooideae</taxon>
        <taxon>Stipodae</taxon>
        <taxon>Brachypodieae</taxon>
        <taxon>Brachypodium</taxon>
    </lineage>
</organism>
<reference evidence="2" key="2">
    <citation type="submission" date="2017-06" db="EMBL/GenBank/DDBJ databases">
        <title>WGS assembly of Brachypodium distachyon.</title>
        <authorList>
            <consortium name="The International Brachypodium Initiative"/>
            <person name="Lucas S."/>
            <person name="Harmon-Smith M."/>
            <person name="Lail K."/>
            <person name="Tice H."/>
            <person name="Grimwood J."/>
            <person name="Bruce D."/>
            <person name="Barry K."/>
            <person name="Shu S."/>
            <person name="Lindquist E."/>
            <person name="Wang M."/>
            <person name="Pitluck S."/>
            <person name="Vogel J.P."/>
            <person name="Garvin D.F."/>
            <person name="Mockler T.C."/>
            <person name="Schmutz J."/>
            <person name="Rokhsar D."/>
            <person name="Bevan M.W."/>
        </authorList>
    </citation>
    <scope>NUCLEOTIDE SEQUENCE</scope>
    <source>
        <strain evidence="2">Bd21</strain>
    </source>
</reference>
<dbReference type="AlphaFoldDB" id="A0A2K2DRF9"/>
<feature type="compositionally biased region" description="Polar residues" evidence="1">
    <location>
        <begin position="47"/>
        <end position="60"/>
    </location>
</feature>
<dbReference type="EMBL" id="CM000880">
    <property type="protein sequence ID" value="PNT76865.1"/>
    <property type="molecule type" value="Genomic_DNA"/>
</dbReference>
<feature type="compositionally biased region" description="Low complexity" evidence="1">
    <location>
        <begin position="102"/>
        <end position="112"/>
    </location>
</feature>
<dbReference type="Gramene" id="PNT76865">
    <property type="protein sequence ID" value="PNT76865"/>
    <property type="gene ID" value="BRADI_1g54931v3"/>
</dbReference>
<reference evidence="2 3" key="1">
    <citation type="journal article" date="2010" name="Nature">
        <title>Genome sequencing and analysis of the model grass Brachypodium distachyon.</title>
        <authorList>
            <consortium name="International Brachypodium Initiative"/>
        </authorList>
    </citation>
    <scope>NUCLEOTIDE SEQUENCE [LARGE SCALE GENOMIC DNA]</scope>
    <source>
        <strain evidence="2 3">Bd21</strain>
    </source>
</reference>
<evidence type="ECO:0000313" key="3">
    <source>
        <dbReference type="EnsemblPlants" id="PNT76865"/>
    </source>
</evidence>
<evidence type="ECO:0000256" key="1">
    <source>
        <dbReference type="SAM" id="MobiDB-lite"/>
    </source>
</evidence>
<reference evidence="3" key="3">
    <citation type="submission" date="2018-08" db="UniProtKB">
        <authorList>
            <consortium name="EnsemblPlants"/>
        </authorList>
    </citation>
    <scope>IDENTIFICATION</scope>
    <source>
        <strain evidence="3">cv. Bd21</strain>
    </source>
</reference>
<keyword evidence="4" id="KW-1185">Reference proteome</keyword>
<accession>A0A2K2DRF9</accession>
<dbReference type="InParanoid" id="A0A2K2DRF9"/>
<name>A0A2K2DRF9_BRADI</name>
<dbReference type="Proteomes" id="UP000008810">
    <property type="component" value="Chromosome 1"/>
</dbReference>
<evidence type="ECO:0000313" key="2">
    <source>
        <dbReference type="EMBL" id="PNT76865.1"/>
    </source>
</evidence>
<protein>
    <submittedName>
        <fullName evidence="2 3">Uncharacterized protein</fullName>
    </submittedName>
</protein>
<feature type="compositionally biased region" description="Basic and acidic residues" evidence="1">
    <location>
        <begin position="61"/>
        <end position="77"/>
    </location>
</feature>
<sequence>MLLPLWQYVVLSAIESHRTRLSEYETVGLVCPNRLPRYIISYGSIYRSTDPSFPNPTLTRTVDRQASRRRDEERYSRSPDFLLRNKKKDLQRPDFQSGFDRSSSSLSVSRCC</sequence>
<feature type="region of interest" description="Disordered" evidence="1">
    <location>
        <begin position="47"/>
        <end position="112"/>
    </location>
</feature>
<evidence type="ECO:0000313" key="4">
    <source>
        <dbReference type="Proteomes" id="UP000008810"/>
    </source>
</evidence>
<proteinExistence type="predicted"/>
<gene>
    <name evidence="2" type="ORF">BRADI_1g54931v3</name>
</gene>